<evidence type="ECO:0000313" key="5">
    <source>
        <dbReference type="Proteomes" id="UP000077115"/>
    </source>
</evidence>
<evidence type="ECO:0000313" key="4">
    <source>
        <dbReference type="EMBL" id="OAJ45191.1"/>
    </source>
</evidence>
<comment type="similarity">
    <text evidence="1">Belongs to the FAM149 family.</text>
</comment>
<reference evidence="4 5" key="1">
    <citation type="submission" date="2006-10" db="EMBL/GenBank/DDBJ databases">
        <title>The Genome Sequence of Batrachochytrium dendrobatidis JEL423.</title>
        <authorList>
            <consortium name="The Broad Institute Genome Sequencing Platform"/>
            <person name="Birren B."/>
            <person name="Lander E."/>
            <person name="Galagan J."/>
            <person name="Cuomo C."/>
            <person name="Devon K."/>
            <person name="Jaffe D."/>
            <person name="Butler J."/>
            <person name="Alvarez P."/>
            <person name="Gnerre S."/>
            <person name="Grabherr M."/>
            <person name="Kleber M."/>
            <person name="Mauceli E."/>
            <person name="Brockman W."/>
            <person name="Young S."/>
            <person name="LaButti K."/>
            <person name="Sykes S."/>
            <person name="DeCaprio D."/>
            <person name="Crawford M."/>
            <person name="Koehrsen M."/>
            <person name="Engels R."/>
            <person name="Montgomery P."/>
            <person name="Pearson M."/>
            <person name="Howarth C."/>
            <person name="Larson L."/>
            <person name="White J."/>
            <person name="O'Leary S."/>
            <person name="Kodira C."/>
            <person name="Zeng Q."/>
            <person name="Yandava C."/>
            <person name="Alvarado L."/>
            <person name="Longcore J."/>
            <person name="James T."/>
        </authorList>
    </citation>
    <scope>NUCLEOTIDE SEQUENCE [LARGE SCALE GENOMIC DNA]</scope>
    <source>
        <strain evidence="4 5">JEL423</strain>
    </source>
</reference>
<dbReference type="InterPro" id="IPR022194">
    <property type="entry name" value="DUF3719"/>
</dbReference>
<dbReference type="EMBL" id="DS022315">
    <property type="protein sequence ID" value="OAJ45191.1"/>
    <property type="molecule type" value="Genomic_DNA"/>
</dbReference>
<organism evidence="4 5">
    <name type="scientific">Batrachochytrium dendrobatidis (strain JEL423)</name>
    <dbReference type="NCBI Taxonomy" id="403673"/>
    <lineage>
        <taxon>Eukaryota</taxon>
        <taxon>Fungi</taxon>
        <taxon>Fungi incertae sedis</taxon>
        <taxon>Chytridiomycota</taxon>
        <taxon>Chytridiomycota incertae sedis</taxon>
        <taxon>Chytridiomycetes</taxon>
        <taxon>Rhizophydiales</taxon>
        <taxon>Rhizophydiales incertae sedis</taxon>
        <taxon>Batrachochytrium</taxon>
    </lineage>
</organism>
<dbReference type="AlphaFoldDB" id="A0A177X096"/>
<dbReference type="InterPro" id="IPR039630">
    <property type="entry name" value="FAM149"/>
</dbReference>
<gene>
    <name evidence="4" type="ORF">BDEG_28352</name>
</gene>
<dbReference type="VEuPathDB" id="FungiDB:BDEG_28352"/>
<name>A0A177X096_BATDL</name>
<evidence type="ECO:0000259" key="3">
    <source>
        <dbReference type="Pfam" id="PF12516"/>
    </source>
</evidence>
<feature type="region of interest" description="Disordered" evidence="2">
    <location>
        <begin position="715"/>
        <end position="742"/>
    </location>
</feature>
<sequence>MEEIYKCTDYKKSSFSGWLDTECRMDTYQSALNRGRNSSKMHFFGHKRHSMDGFSAHSFIDYTESLGSTVGSWDESEQDYDAKATHEVQDMLEHLDEVLYKESQPSDKDNTLLEECNEWSFLFPHFRVRGNQLSLTKESGYELICRDMAQSHSSCPSVPEYSSNTFQNDSMKVQGVSLASSTVVQHNYTPESELKDVYVLGESRSMVDWTDPVVRLTLSRLRDDRYDNSYWAVYQCRPVNDHAYNDELDDGSQTPTQSNPIKLTKTEPCLAISVVCDGIGGVTALQSALLKLWGSKHPGRIAVNVFAIMKTKHELPINTLPVENTVDKQHRLLMWTVFDWTLSCSDSCNFDTHQHSDQPYSPTCSQKPYLGPVDYLEIFQTHAAYVFLWSGSSSDFFLESASTLSQKLQNELNQENRSTHLLGEEVFSTHGSAEEWLACHETSDITNHSESYQQLSEHPYASVREDIVSSVFEELWAEIVPVFHDLVCKYAQSLHPHNKISFSDQGVGMHEVCVEDTLPNLLSAITIRSVPLQKRDSSARSRLDSSVSTFQAFNSDSQTASNRPVSAWNVIRPTSARSCATRPTSAKNQDAHYHIQPPSRIPSGISKALYISNWKRNNPGMRLVPLLATQTGNATAINDAISVTNIGFSKQASSHIGWDASRGTSQNPQQHLGKKLPPIRSYLGSEMMVSDIPNIAKQTKHVLFDPAAMDFADAPRRVPSPRLSSARRHSSALLRNRASRPNTAIEEARSTVKLISSKSISPVMGTKMIKGFRRYKN</sequence>
<reference evidence="4 5" key="2">
    <citation type="submission" date="2016-05" db="EMBL/GenBank/DDBJ databases">
        <title>Lineage-specific infection strategies underlie the spectrum of fungal disease in amphibians.</title>
        <authorList>
            <person name="Cuomo C.A."/>
            <person name="Farrer R.A."/>
            <person name="James T."/>
            <person name="Longcore J."/>
            <person name="Birren B."/>
        </authorList>
    </citation>
    <scope>NUCLEOTIDE SEQUENCE [LARGE SCALE GENOMIC DNA]</scope>
    <source>
        <strain evidence="4 5">JEL423</strain>
    </source>
</reference>
<dbReference type="PANTHER" id="PTHR31997:SF1">
    <property type="entry name" value="AGAP003710-PA"/>
    <property type="match status" value="1"/>
</dbReference>
<feature type="domain" description="DUF3719" evidence="3">
    <location>
        <begin position="103"/>
        <end position="153"/>
    </location>
</feature>
<dbReference type="PANTHER" id="PTHR31997">
    <property type="entry name" value="AGAP003710-PA"/>
    <property type="match status" value="1"/>
</dbReference>
<accession>A0A177X096</accession>
<dbReference type="OrthoDB" id="2134133at2759"/>
<proteinExistence type="inferred from homology"/>
<dbReference type="Pfam" id="PF12516">
    <property type="entry name" value="DUF3719"/>
    <property type="match status" value="1"/>
</dbReference>
<protein>
    <recommendedName>
        <fullName evidence="3">DUF3719 domain-containing protein</fullName>
    </recommendedName>
</protein>
<feature type="compositionally biased region" description="Low complexity" evidence="2">
    <location>
        <begin position="731"/>
        <end position="741"/>
    </location>
</feature>
<dbReference type="STRING" id="403673.A0A177X096"/>
<evidence type="ECO:0000256" key="2">
    <source>
        <dbReference type="SAM" id="MobiDB-lite"/>
    </source>
</evidence>
<evidence type="ECO:0000256" key="1">
    <source>
        <dbReference type="ARBA" id="ARBA00008309"/>
    </source>
</evidence>
<dbReference type="Proteomes" id="UP000077115">
    <property type="component" value="Unassembled WGS sequence"/>
</dbReference>